<reference evidence="2" key="1">
    <citation type="submission" date="2020-01" db="EMBL/GenBank/DDBJ databases">
        <authorList>
            <consortium name="DOE Joint Genome Institute"/>
            <person name="Haridas S."/>
            <person name="Albert R."/>
            <person name="Binder M."/>
            <person name="Bloem J."/>
            <person name="Labutti K."/>
            <person name="Salamov A."/>
            <person name="Andreopoulos B."/>
            <person name="Baker S.E."/>
            <person name="Barry K."/>
            <person name="Bills G."/>
            <person name="Bluhm B.H."/>
            <person name="Cannon C."/>
            <person name="Castanera R."/>
            <person name="Culley D.E."/>
            <person name="Daum C."/>
            <person name="Ezra D."/>
            <person name="Gonzalez J.B."/>
            <person name="Henrissat B."/>
            <person name="Kuo A."/>
            <person name="Liang C."/>
            <person name="Lipzen A."/>
            <person name="Lutzoni F."/>
            <person name="Magnuson J."/>
            <person name="Mondo S."/>
            <person name="Nolan M."/>
            <person name="Ohm R."/>
            <person name="Pangilinan J."/>
            <person name="Park H.-J."/>
            <person name="Ramirez L."/>
            <person name="Alfaro M."/>
            <person name="Sun H."/>
            <person name="Tritt A."/>
            <person name="Yoshinaga Y."/>
            <person name="Zwiers L.-H."/>
            <person name="Turgeon B.G."/>
            <person name="Goodwin S.B."/>
            <person name="Spatafora J.W."/>
            <person name="Crous P.W."/>
            <person name="Grigoriev I.V."/>
        </authorList>
    </citation>
    <scope>NUCLEOTIDE SEQUENCE</scope>
    <source>
        <strain evidence="2">CBS 342.82</strain>
    </source>
</reference>
<organism evidence="2">
    <name type="scientific">Dissoconium aciculare CBS 342.82</name>
    <dbReference type="NCBI Taxonomy" id="1314786"/>
    <lineage>
        <taxon>Eukaryota</taxon>
        <taxon>Fungi</taxon>
        <taxon>Dikarya</taxon>
        <taxon>Ascomycota</taxon>
        <taxon>Pezizomycotina</taxon>
        <taxon>Dothideomycetes</taxon>
        <taxon>Dothideomycetidae</taxon>
        <taxon>Mycosphaerellales</taxon>
        <taxon>Dissoconiaceae</taxon>
        <taxon>Dissoconium</taxon>
    </lineage>
</organism>
<proteinExistence type="predicted"/>
<dbReference type="RefSeq" id="XP_033460549.1">
    <property type="nucleotide sequence ID" value="XM_033599583.1"/>
</dbReference>
<keyword evidence="1" id="KW-1185">Reference proteome</keyword>
<accession>A0A6J3M6J2</accession>
<evidence type="ECO:0000313" key="1">
    <source>
        <dbReference type="Proteomes" id="UP000504637"/>
    </source>
</evidence>
<protein>
    <submittedName>
        <fullName evidence="2">Uncharacterized protein</fullName>
    </submittedName>
</protein>
<gene>
    <name evidence="2" type="ORF">K489DRAFT_198467</name>
</gene>
<dbReference type="AlphaFoldDB" id="A0A6J3M6J2"/>
<evidence type="ECO:0000313" key="2">
    <source>
        <dbReference type="RefSeq" id="XP_033460549.1"/>
    </source>
</evidence>
<sequence>MDHSVLRDPAGSRCLHNHCQLIALHAALPSPPQRPAFLSSSSSSSSSLLLLLLSRSSSFPASIWGPLASSSITCGGSSSASISRFESR</sequence>
<name>A0A6J3M6J2_9PEZI</name>
<reference evidence="2" key="3">
    <citation type="submission" date="2025-08" db="UniProtKB">
        <authorList>
            <consortium name="RefSeq"/>
        </authorList>
    </citation>
    <scope>IDENTIFICATION</scope>
    <source>
        <strain evidence="2">CBS 342.82</strain>
    </source>
</reference>
<dbReference type="GeneID" id="54357382"/>
<reference evidence="2" key="2">
    <citation type="submission" date="2020-04" db="EMBL/GenBank/DDBJ databases">
        <authorList>
            <consortium name="NCBI Genome Project"/>
        </authorList>
    </citation>
    <scope>NUCLEOTIDE SEQUENCE</scope>
    <source>
        <strain evidence="2">CBS 342.82</strain>
    </source>
</reference>
<dbReference type="Proteomes" id="UP000504637">
    <property type="component" value="Unplaced"/>
</dbReference>